<organism evidence="2 3">
    <name type="scientific">Rathayibacter festucae DSM 15932</name>
    <dbReference type="NCBI Taxonomy" id="1328866"/>
    <lineage>
        <taxon>Bacteria</taxon>
        <taxon>Bacillati</taxon>
        <taxon>Actinomycetota</taxon>
        <taxon>Actinomycetes</taxon>
        <taxon>Micrococcales</taxon>
        <taxon>Microbacteriaceae</taxon>
        <taxon>Rathayibacter</taxon>
    </lineage>
</organism>
<gene>
    <name evidence="2" type="ORF">C1I64_17070</name>
</gene>
<feature type="transmembrane region" description="Helical" evidence="1">
    <location>
        <begin position="87"/>
        <end position="109"/>
    </location>
</feature>
<keyword evidence="1" id="KW-0812">Transmembrane</keyword>
<name>A0A3T0T4P9_9MICO</name>
<proteinExistence type="predicted"/>
<evidence type="ECO:0000313" key="2">
    <source>
        <dbReference type="EMBL" id="AZZ53576.1"/>
    </source>
</evidence>
<dbReference type="Proteomes" id="UP000285317">
    <property type="component" value="Chromosome"/>
</dbReference>
<feature type="transmembrane region" description="Helical" evidence="1">
    <location>
        <begin position="12"/>
        <end position="35"/>
    </location>
</feature>
<feature type="transmembrane region" description="Helical" evidence="1">
    <location>
        <begin position="55"/>
        <end position="80"/>
    </location>
</feature>
<accession>A0A3T0T4P9</accession>
<dbReference type="EMBL" id="CP028137">
    <property type="protein sequence ID" value="AZZ53576.1"/>
    <property type="molecule type" value="Genomic_DNA"/>
</dbReference>
<dbReference type="RefSeq" id="WP_127888030.1">
    <property type="nucleotide sequence ID" value="NZ_CP028137.1"/>
</dbReference>
<dbReference type="AlphaFoldDB" id="A0A3T0T4P9"/>
<keyword evidence="1" id="KW-1133">Transmembrane helix</keyword>
<keyword evidence="1" id="KW-0472">Membrane</keyword>
<sequence>MTRTDAPGRPRNTVGLIGFLLAVVQTLTQILLAGVTTAIPVLAYGNGIDATSIGALFTGIALVQLLLAAATTGLGVAGVVRSGRPRILAAIALGVGAHGVLVGLATLVLPPLVGLVLQ</sequence>
<dbReference type="KEGG" id="rfs:C1I64_17070"/>
<protein>
    <submittedName>
        <fullName evidence="2">Uncharacterized protein</fullName>
    </submittedName>
</protein>
<evidence type="ECO:0000313" key="3">
    <source>
        <dbReference type="Proteomes" id="UP000285317"/>
    </source>
</evidence>
<evidence type="ECO:0000256" key="1">
    <source>
        <dbReference type="SAM" id="Phobius"/>
    </source>
</evidence>
<reference evidence="2 3" key="1">
    <citation type="submission" date="2018-03" db="EMBL/GenBank/DDBJ databases">
        <title>Bacteriophage NCPPB3778 and a type I-E CRISPR drive the evolution of the US Biological Select Agent, Rathayibacter toxicus.</title>
        <authorList>
            <person name="Davis E.W.II."/>
            <person name="Tabima J.F."/>
            <person name="Weisberg A.J."/>
            <person name="Dantas Lopes L."/>
            <person name="Wiseman M.S."/>
            <person name="Wiseman M.S."/>
            <person name="Pupko T."/>
            <person name="Belcher M.S."/>
            <person name="Sechler A.J."/>
            <person name="Tancos M.A."/>
            <person name="Schroeder B.K."/>
            <person name="Murray T.D."/>
            <person name="Luster D.G."/>
            <person name="Schneider W.L."/>
            <person name="Rogers E."/>
            <person name="Andreote F.D."/>
            <person name="Grunwald N.J."/>
            <person name="Putnam M.L."/>
            <person name="Chang J.H."/>
        </authorList>
    </citation>
    <scope>NUCLEOTIDE SEQUENCE [LARGE SCALE GENOMIC DNA]</scope>
    <source>
        <strain evidence="2 3">DSM 15932</strain>
    </source>
</reference>